<dbReference type="EMBL" id="BARV01002599">
    <property type="protein sequence ID" value="GAH93974.1"/>
    <property type="molecule type" value="Genomic_DNA"/>
</dbReference>
<reference evidence="1" key="1">
    <citation type="journal article" date="2014" name="Front. Microbiol.">
        <title>High frequency of phylogenetically diverse reductive dehalogenase-homologous genes in deep subseafloor sedimentary metagenomes.</title>
        <authorList>
            <person name="Kawai M."/>
            <person name="Futagami T."/>
            <person name="Toyoda A."/>
            <person name="Takaki Y."/>
            <person name="Nishi S."/>
            <person name="Hori S."/>
            <person name="Arai W."/>
            <person name="Tsubouchi T."/>
            <person name="Morono Y."/>
            <person name="Uchiyama I."/>
            <person name="Ito T."/>
            <person name="Fujiyama A."/>
            <person name="Inagaki F."/>
            <person name="Takami H."/>
        </authorList>
    </citation>
    <scope>NUCLEOTIDE SEQUENCE</scope>
    <source>
        <strain evidence="1">Expedition CK06-06</strain>
    </source>
</reference>
<feature type="non-terminal residue" evidence="1">
    <location>
        <position position="1"/>
    </location>
</feature>
<protein>
    <submittedName>
        <fullName evidence="1">Uncharacterized protein</fullName>
    </submittedName>
</protein>
<proteinExistence type="predicted"/>
<name>X1KV06_9ZZZZ</name>
<organism evidence="1">
    <name type="scientific">marine sediment metagenome</name>
    <dbReference type="NCBI Taxonomy" id="412755"/>
    <lineage>
        <taxon>unclassified sequences</taxon>
        <taxon>metagenomes</taxon>
        <taxon>ecological metagenomes</taxon>
    </lineage>
</organism>
<sequence>FWKKKKQKKQSEKTEIDDGRWWNRQDQIV</sequence>
<comment type="caution">
    <text evidence="1">The sequence shown here is derived from an EMBL/GenBank/DDBJ whole genome shotgun (WGS) entry which is preliminary data.</text>
</comment>
<dbReference type="AlphaFoldDB" id="X1KV06"/>
<evidence type="ECO:0000313" key="1">
    <source>
        <dbReference type="EMBL" id="GAH93974.1"/>
    </source>
</evidence>
<accession>X1KV06</accession>
<gene>
    <name evidence="1" type="ORF">S06H3_06639</name>
</gene>